<dbReference type="SUPFAM" id="SSF49785">
    <property type="entry name" value="Galactose-binding domain-like"/>
    <property type="match status" value="1"/>
</dbReference>
<feature type="transmembrane region" description="Helical" evidence="8">
    <location>
        <begin position="7"/>
        <end position="28"/>
    </location>
</feature>
<dbReference type="InterPro" id="IPR044846">
    <property type="entry name" value="GH10"/>
</dbReference>
<evidence type="ECO:0000313" key="10">
    <source>
        <dbReference type="EMBL" id="CAG9711297.1"/>
    </source>
</evidence>
<evidence type="ECO:0000256" key="4">
    <source>
        <dbReference type="ARBA" id="ARBA00023277"/>
    </source>
</evidence>
<dbReference type="PANTHER" id="PTHR31490">
    <property type="entry name" value="GLYCOSYL HYDROLASE"/>
    <property type="match status" value="1"/>
</dbReference>
<dbReference type="GO" id="GO:0031176">
    <property type="term" value="F:endo-1,4-beta-xylanase activity"/>
    <property type="evidence" value="ECO:0007669"/>
    <property type="project" value="UniProtKB-EC"/>
</dbReference>
<dbReference type="EMBL" id="CAKJVE010000004">
    <property type="protein sequence ID" value="CAG9711297.1"/>
    <property type="molecule type" value="Genomic_DNA"/>
</dbReference>
<evidence type="ECO:0000313" key="11">
    <source>
        <dbReference type="EMBL" id="PEG29339.1"/>
    </source>
</evidence>
<keyword evidence="3 7" id="KW-0378">Hydrolase</keyword>
<dbReference type="Pfam" id="PF02018">
    <property type="entry name" value="CBM_4_9"/>
    <property type="match status" value="1"/>
</dbReference>
<reference evidence="10" key="3">
    <citation type="submission" date="2021-10" db="EMBL/GenBank/DDBJ databases">
        <authorList>
            <person name="Mesa V."/>
        </authorList>
    </citation>
    <scope>NUCLEOTIDE SEQUENCE</scope>
    <source>
        <strain evidence="10">CC3_PB</strain>
    </source>
</reference>
<evidence type="ECO:0000313" key="13">
    <source>
        <dbReference type="Proteomes" id="UP000220840"/>
    </source>
</evidence>
<dbReference type="EC" id="3.2.1.8" evidence="7"/>
<evidence type="ECO:0000313" key="12">
    <source>
        <dbReference type="EMBL" id="VCT83000.1"/>
    </source>
</evidence>
<dbReference type="Gene3D" id="3.20.20.80">
    <property type="entry name" value="Glycosidases"/>
    <property type="match status" value="1"/>
</dbReference>
<evidence type="ECO:0000256" key="1">
    <source>
        <dbReference type="ARBA" id="ARBA00007495"/>
    </source>
</evidence>
<keyword evidence="8" id="KW-0472">Membrane</keyword>
<dbReference type="AlphaFoldDB" id="A0A2A7MCL8"/>
<dbReference type="PROSITE" id="PS51760">
    <property type="entry name" value="GH10_2"/>
    <property type="match status" value="1"/>
</dbReference>
<evidence type="ECO:0000256" key="2">
    <source>
        <dbReference type="ARBA" id="ARBA00022737"/>
    </source>
</evidence>
<evidence type="ECO:0000256" key="7">
    <source>
        <dbReference type="RuleBase" id="RU361174"/>
    </source>
</evidence>
<comment type="similarity">
    <text evidence="1 7">Belongs to the glycosyl hydrolase 10 (cellulase F) family.</text>
</comment>
<keyword evidence="13" id="KW-1185">Reference proteome</keyword>
<dbReference type="Proteomes" id="UP000220840">
    <property type="component" value="Unassembled WGS sequence"/>
</dbReference>
<dbReference type="Gene3D" id="2.60.40.1190">
    <property type="match status" value="2"/>
</dbReference>
<dbReference type="InterPro" id="IPR017853">
    <property type="entry name" value="GH"/>
</dbReference>
<dbReference type="SMART" id="SM00633">
    <property type="entry name" value="Glyco_10"/>
    <property type="match status" value="1"/>
</dbReference>
<dbReference type="Proteomes" id="UP000789738">
    <property type="component" value="Unassembled WGS sequence"/>
</dbReference>
<dbReference type="SUPFAM" id="SSF49344">
    <property type="entry name" value="CBD9-like"/>
    <property type="match status" value="2"/>
</dbReference>
<dbReference type="GO" id="GO:0030246">
    <property type="term" value="F:carbohydrate binding"/>
    <property type="evidence" value="ECO:0007669"/>
    <property type="project" value="InterPro"/>
</dbReference>
<dbReference type="CDD" id="cd00005">
    <property type="entry name" value="CBM9_like_1"/>
    <property type="match status" value="1"/>
</dbReference>
<comment type="catalytic activity">
    <reaction evidence="7">
        <text>Endohydrolysis of (1-&gt;4)-beta-D-xylosidic linkages in xylans.</text>
        <dbReference type="EC" id="3.2.1.8"/>
    </reaction>
</comment>
<reference evidence="11 13" key="1">
    <citation type="submission" date="2017-10" db="EMBL/GenBank/DDBJ databases">
        <title>Effective Description of Clostridium neonatale sp. nov. linked to necrotizing enterocolitis in neonates and a clarification of species assignable to the genus Clostridium (Prazmowski 1880) emend. Lawson and Rainey 2016.</title>
        <authorList>
            <person name="Bernard K."/>
            <person name="Burdz T."/>
            <person name="Wiebe D."/>
            <person name="Balcewich B."/>
            <person name="Alfa M."/>
            <person name="Bernier A.-M."/>
        </authorList>
    </citation>
    <scope>NUCLEOTIDE SEQUENCE [LARGE SCALE GENOMIC DNA]</scope>
    <source>
        <strain evidence="11 13">LCDC99A005</strain>
    </source>
</reference>
<keyword evidence="4 7" id="KW-0119">Carbohydrate metabolism</keyword>
<dbReference type="InterPro" id="IPR003305">
    <property type="entry name" value="CenC_carb-bd"/>
</dbReference>
<evidence type="ECO:0000256" key="8">
    <source>
        <dbReference type="SAM" id="Phobius"/>
    </source>
</evidence>
<dbReference type="GO" id="GO:0045493">
    <property type="term" value="P:xylan catabolic process"/>
    <property type="evidence" value="ECO:0007669"/>
    <property type="project" value="UniProtKB-KW"/>
</dbReference>
<dbReference type="InterPro" id="IPR008979">
    <property type="entry name" value="Galactose-bd-like_sf"/>
</dbReference>
<evidence type="ECO:0000256" key="3">
    <source>
        <dbReference type="ARBA" id="ARBA00022801"/>
    </source>
</evidence>
<dbReference type="EMBL" id="PDCJ01000004">
    <property type="protein sequence ID" value="PEG29339.1"/>
    <property type="molecule type" value="Genomic_DNA"/>
</dbReference>
<dbReference type="Pfam" id="PF00331">
    <property type="entry name" value="Glyco_hydro_10"/>
    <property type="match status" value="1"/>
</dbReference>
<keyword evidence="2" id="KW-0677">Repeat</keyword>
<keyword evidence="6 7" id="KW-0624">Polysaccharide degradation</keyword>
<reference evidence="12 14" key="2">
    <citation type="submission" date="2018-06" db="EMBL/GenBank/DDBJ databases">
        <authorList>
            <consortium name="IHU Genomes"/>
        </authorList>
    </citation>
    <scope>NUCLEOTIDE SEQUENCE [LARGE SCALE GENOMIC DNA]</scope>
    <source>
        <strain evidence="12 14">NEC25</strain>
    </source>
</reference>
<keyword evidence="5 7" id="KW-0326">Glycosidase</keyword>
<feature type="domain" description="GH10" evidence="9">
    <location>
        <begin position="207"/>
        <end position="556"/>
    </location>
</feature>
<dbReference type="OrthoDB" id="9809277at2"/>
<dbReference type="Gene3D" id="2.60.120.260">
    <property type="entry name" value="Galactose-binding domain-like"/>
    <property type="match status" value="1"/>
</dbReference>
<accession>A0A2A7MCL8</accession>
<evidence type="ECO:0000313" key="14">
    <source>
        <dbReference type="Proteomes" id="UP000431451"/>
    </source>
</evidence>
<dbReference type="EMBL" id="UWJD01000001">
    <property type="protein sequence ID" value="VCT83000.1"/>
    <property type="molecule type" value="Genomic_DNA"/>
</dbReference>
<dbReference type="STRING" id="137838.GCA_001458595_00838"/>
<evidence type="ECO:0000256" key="6">
    <source>
        <dbReference type="ARBA" id="ARBA00023326"/>
    </source>
</evidence>
<dbReference type="PANTHER" id="PTHR31490:SF90">
    <property type="entry name" value="ENDO-1,4-BETA-XYLANASE A"/>
    <property type="match status" value="1"/>
</dbReference>
<name>A0A2A7MCL8_9CLOT</name>
<gene>
    <name evidence="12" type="primary">xynC_1</name>
    <name evidence="10" type="synonym">xynA</name>
    <name evidence="10" type="ORF">CNEO_45202</name>
    <name evidence="12" type="ORF">CNEONATNEC25_00593</name>
    <name evidence="11" type="ORF">CQ394_18395</name>
</gene>
<keyword evidence="8" id="KW-0812">Transmembrane</keyword>
<protein>
    <recommendedName>
        <fullName evidence="7">Beta-xylanase</fullName>
        <ecNumber evidence="7">3.2.1.8</ecNumber>
    </recommendedName>
</protein>
<dbReference type="RefSeq" id="WP_058293772.1">
    <property type="nucleotide sequence ID" value="NZ_CAKJVE010000004.1"/>
</dbReference>
<evidence type="ECO:0000259" key="9">
    <source>
        <dbReference type="PROSITE" id="PS51760"/>
    </source>
</evidence>
<evidence type="ECO:0000256" key="5">
    <source>
        <dbReference type="ARBA" id="ARBA00023295"/>
    </source>
</evidence>
<keyword evidence="8" id="KW-1133">Transmembrane helix</keyword>
<dbReference type="PRINTS" id="PR00134">
    <property type="entry name" value="GLHYDRLASE10"/>
</dbReference>
<organism evidence="11 13">
    <name type="scientific">Clostridium neonatale</name>
    <dbReference type="NCBI Taxonomy" id="137838"/>
    <lineage>
        <taxon>Bacteria</taxon>
        <taxon>Bacillati</taxon>
        <taxon>Bacillota</taxon>
        <taxon>Clostridia</taxon>
        <taxon>Eubacteriales</taxon>
        <taxon>Clostridiaceae</taxon>
        <taxon>Clostridium</taxon>
    </lineage>
</organism>
<dbReference type="Proteomes" id="UP000431451">
    <property type="component" value="Unassembled WGS sequence"/>
</dbReference>
<dbReference type="InterPro" id="IPR001000">
    <property type="entry name" value="GH10_dom"/>
</dbReference>
<dbReference type="InterPro" id="IPR010502">
    <property type="entry name" value="Carb-bd_dom_fam9"/>
</dbReference>
<dbReference type="SUPFAM" id="SSF51445">
    <property type="entry name" value="(Trans)glycosidases"/>
    <property type="match status" value="1"/>
</dbReference>
<dbReference type="Pfam" id="PF06452">
    <property type="entry name" value="CBM9_1"/>
    <property type="match status" value="2"/>
</dbReference>
<keyword evidence="12" id="KW-0858">Xylan degradation</keyword>
<proteinExistence type="inferred from homology"/>
<sequence length="913" mass="102534">MLNKKKVLKWISVITIGLITNIICIPLQHNIVPALAQTDQIADVQYSENFEESIGEWKTRGGAVVSQDSTQKYKENNSLKVSGRTKTWEGPIKDLTNILTKGETYHFSVYVMYDDENGLDNQVFNLQFESVTGESKTYKAAGSGIAQKGQWTKIEGDYTIPESADKYSLYIELPYKADDKVNDSDKIDFYLDNLVITKTEIAKKDFQRDIPKLKEVFSAYFPVGTEINTNQLDSSDIHSEFLKYQYNALVPGNFMKPDALQPTEGNFNWDEGDKYVEFGQENGMILRGHTLVWHSQIPNWFFEDKNDSTKPASSELLRSRLENHIKTVVGRYKGKIKYWDVVNEVISDNSGLRGENEGSKWKSIIGDIDGDGYDSDYIELAFKYAHEADPEAKLIINEYGTEGSTRKRDDLYNLVERMLKKGIPVDGIGIQSHISITRPSVEQIKSCIEKFATLKKYNPDFTVQVTELDMSIYNSDDEPENITNDILVQQASQYKSLFDVYKEEAQKGNLGLVMFWGNSDDDSWLDNFPVVGRNNAALLFDRNLQAKPAYWAIVNPSKVDVYKKTVNTSSGTPVIGNNVDAKWMTTKSFDVNSFVKGLDGATAKVKSMWDVDNLYIFADVHDETVGDKDSVDIYVSNSEGKYEKYSINRSTNNDRIKVSKTSSGYQIQAKLPLEGIEARLGTKIIFDMKINDNDSNGDITSSAVWNDYASTDTLNPENGGILLFSQASKLVEVKKGTPVIDGSIDDIWKTANVISTDVSLQGEGTAKAKVRLLWDKNYIYVLSEVSDGTLDKTSKNLHEQDSVEAFIDENNARTSDYDNDDAQYRVNYDNEQSGGGNRIVDKFKSAASKTDDGYVVEMAIPLNNQAVVNQILGFDFQVNDATNGTRNGVNIWCDESSMTWSTLKNIGNILLIG</sequence>